<reference evidence="2" key="1">
    <citation type="journal article" date="2019" name="Int. J. Syst. Evol. Microbiol.">
        <title>The Global Catalogue of Microorganisms (GCM) 10K type strain sequencing project: providing services to taxonomists for standard genome sequencing and annotation.</title>
        <authorList>
            <consortium name="The Broad Institute Genomics Platform"/>
            <consortium name="The Broad Institute Genome Sequencing Center for Infectious Disease"/>
            <person name="Wu L."/>
            <person name="Ma J."/>
        </authorList>
    </citation>
    <scope>NUCLEOTIDE SEQUENCE [LARGE SCALE GENOMIC DNA]</scope>
    <source>
        <strain evidence="2">JCM 13250</strain>
    </source>
</reference>
<name>A0ABP4YYH6_9ACTN</name>
<dbReference type="EMBL" id="BAAALT010000260">
    <property type="protein sequence ID" value="GAA1830039.1"/>
    <property type="molecule type" value="Genomic_DNA"/>
</dbReference>
<gene>
    <name evidence="1" type="ORF">GCM10009682_56030</name>
</gene>
<organism evidence="1 2">
    <name type="scientific">Luedemannella flava</name>
    <dbReference type="NCBI Taxonomy" id="349316"/>
    <lineage>
        <taxon>Bacteria</taxon>
        <taxon>Bacillati</taxon>
        <taxon>Actinomycetota</taxon>
        <taxon>Actinomycetes</taxon>
        <taxon>Micromonosporales</taxon>
        <taxon>Micromonosporaceae</taxon>
        <taxon>Luedemannella</taxon>
    </lineage>
</organism>
<evidence type="ECO:0000313" key="2">
    <source>
        <dbReference type="Proteomes" id="UP001500218"/>
    </source>
</evidence>
<evidence type="ECO:0000313" key="1">
    <source>
        <dbReference type="EMBL" id="GAA1830039.1"/>
    </source>
</evidence>
<protein>
    <submittedName>
        <fullName evidence="1">Uncharacterized protein</fullName>
    </submittedName>
</protein>
<keyword evidence="2" id="KW-1185">Reference proteome</keyword>
<dbReference type="RefSeq" id="WP_344138793.1">
    <property type="nucleotide sequence ID" value="NZ_BAAALT010000260.1"/>
</dbReference>
<proteinExistence type="predicted"/>
<dbReference type="Proteomes" id="UP001500218">
    <property type="component" value="Unassembled WGS sequence"/>
</dbReference>
<accession>A0ABP4YYH6</accession>
<sequence length="334" mass="37978">MYFVYRSHYEGPLSKVVRRLPDATVLDWFRRGWRCDDPESWVESELGTDVYGLDSIFEAVEEEGLRKPRTVGELRNQLHEHLYVEGDEDCIRLDEHSLRVRTDDDEVALAYFFFDDETVRAAPDRLAYLLQEWPLPEDVGPAATFTPQVPVTEIGPAGTADATTYAVFLTFYDGDSLAQWRPAAFPGVDLAGLPAHLRALTPGPEWLPELQVLRALVAPEDDAIAPALERCNRWPGFNLNWEPWSDMPDAHADAHRGAMDQLAMAKYDGLRRPETSLLRVGEHLAQLAMHCSDSFGYQQWFLFDSVWAATHPDLAQSLLRYAEHWDPLSREHAS</sequence>
<comment type="caution">
    <text evidence="1">The sequence shown here is derived from an EMBL/GenBank/DDBJ whole genome shotgun (WGS) entry which is preliminary data.</text>
</comment>